<proteinExistence type="predicted"/>
<reference evidence="1 2" key="1">
    <citation type="submission" date="2018-12" db="EMBL/GenBank/DDBJ databases">
        <title>Persistence of Moraxella catarrhalis in Chronic Obstructive Pulmonary Disease and Regulation of the Hag/MID Adhesin.</title>
        <authorList>
            <person name="Murphy T."/>
            <person name="Zhao X."/>
            <person name="Vyas G."/>
            <person name="Aluvathingal J."/>
            <person name="Nadendla S."/>
            <person name="Tallon L."/>
            <person name="Tettelin H."/>
        </authorList>
    </citation>
    <scope>NUCLEOTIDE SEQUENCE [LARGE SCALE GENOMIC DNA]</scope>
    <source>
        <strain evidence="1 2">173P27B1</strain>
    </source>
</reference>
<dbReference type="Proteomes" id="UP000268436">
    <property type="component" value="Unassembled WGS sequence"/>
</dbReference>
<evidence type="ECO:0000313" key="1">
    <source>
        <dbReference type="EMBL" id="RUO16607.1"/>
    </source>
</evidence>
<sequence>MNDNLFKYLVLTKIHTSCSLVWILNSFEHCHPVAQCVAYYMPKFY</sequence>
<name>A0ABY0BKR3_MORCA</name>
<keyword evidence="2" id="KW-1185">Reference proteome</keyword>
<dbReference type="EMBL" id="RYER01000016">
    <property type="protein sequence ID" value="RUO16607.1"/>
    <property type="molecule type" value="Genomic_DNA"/>
</dbReference>
<protein>
    <submittedName>
        <fullName evidence="1">Uncharacterized protein</fullName>
    </submittedName>
</protein>
<comment type="caution">
    <text evidence="1">The sequence shown here is derived from an EMBL/GenBank/DDBJ whole genome shotgun (WGS) entry which is preliminary data.</text>
</comment>
<evidence type="ECO:0000313" key="2">
    <source>
        <dbReference type="Proteomes" id="UP000268436"/>
    </source>
</evidence>
<gene>
    <name evidence="1" type="ORF">EJK54_0396</name>
</gene>
<organism evidence="1 2">
    <name type="scientific">Moraxella catarrhalis</name>
    <name type="common">Branhamella catarrhalis</name>
    <dbReference type="NCBI Taxonomy" id="480"/>
    <lineage>
        <taxon>Bacteria</taxon>
        <taxon>Pseudomonadati</taxon>
        <taxon>Pseudomonadota</taxon>
        <taxon>Gammaproteobacteria</taxon>
        <taxon>Moraxellales</taxon>
        <taxon>Moraxellaceae</taxon>
        <taxon>Moraxella</taxon>
    </lineage>
</organism>
<accession>A0ABY0BKR3</accession>